<dbReference type="InterPro" id="IPR004365">
    <property type="entry name" value="NA-bd_OB_tRNA"/>
</dbReference>
<comment type="similarity">
    <text evidence="1 7">Belongs to the class-II aminoacyl-tRNA synthetase family. Type 1 subfamily.</text>
</comment>
<dbReference type="InterPro" id="IPR047089">
    <property type="entry name" value="Asp-tRNA-ligase_1_N"/>
</dbReference>
<comment type="function">
    <text evidence="7">Catalyzes the attachment of L-aspartate to tRNA(Asp) in a two-step reaction: L-aspartate is first activated by ATP to form Asp-AMP and then transferred to the acceptor end of tRNA(Asp).</text>
</comment>
<dbReference type="PRINTS" id="PR01042">
    <property type="entry name" value="TRNASYNTHASP"/>
</dbReference>
<dbReference type="CDD" id="cd04317">
    <property type="entry name" value="EcAspRS_like_N"/>
    <property type="match status" value="1"/>
</dbReference>
<dbReference type="EC" id="6.1.1.12" evidence="7"/>
<dbReference type="NCBIfam" id="NF001750">
    <property type="entry name" value="PRK00476.1"/>
    <property type="match status" value="1"/>
</dbReference>
<dbReference type="Gene3D" id="3.30.1360.30">
    <property type="entry name" value="GAD-like domain"/>
    <property type="match status" value="1"/>
</dbReference>
<reference evidence="9" key="1">
    <citation type="submission" date="2021-04" db="EMBL/GenBank/DDBJ databases">
        <authorList>
            <person name="Rodrigo-Torres L."/>
            <person name="Arahal R. D."/>
            <person name="Lucena T."/>
        </authorList>
    </citation>
    <scope>NUCLEOTIDE SEQUENCE</scope>
    <source>
        <strain evidence="9">AS29M-1</strain>
    </source>
</reference>
<dbReference type="InterPro" id="IPR045864">
    <property type="entry name" value="aa-tRNA-synth_II/BPL/LPL"/>
</dbReference>
<dbReference type="AlphaFoldDB" id="A0A916NJ92"/>
<keyword evidence="10" id="KW-1185">Reference proteome</keyword>
<comment type="subcellular location">
    <subcellularLocation>
        <location evidence="7">Cytoplasm</location>
    </subcellularLocation>
</comment>
<evidence type="ECO:0000256" key="5">
    <source>
        <dbReference type="ARBA" id="ARBA00022917"/>
    </source>
</evidence>
<feature type="domain" description="Aminoacyl-transfer RNA synthetases class-II family profile" evidence="8">
    <location>
        <begin position="154"/>
        <end position="555"/>
    </location>
</feature>
<dbReference type="PROSITE" id="PS50862">
    <property type="entry name" value="AA_TRNA_LIGASE_II"/>
    <property type="match status" value="1"/>
</dbReference>
<dbReference type="InterPro" id="IPR047090">
    <property type="entry name" value="AspRS_core"/>
</dbReference>
<evidence type="ECO:0000256" key="6">
    <source>
        <dbReference type="ARBA" id="ARBA00023146"/>
    </source>
</evidence>
<evidence type="ECO:0000313" key="10">
    <source>
        <dbReference type="Proteomes" id="UP000683507"/>
    </source>
</evidence>
<dbReference type="GO" id="GO:0003676">
    <property type="term" value="F:nucleic acid binding"/>
    <property type="evidence" value="ECO:0007669"/>
    <property type="project" value="InterPro"/>
</dbReference>
<dbReference type="InterPro" id="IPR004524">
    <property type="entry name" value="Asp-tRNA-ligase_1"/>
</dbReference>
<dbReference type="Gene3D" id="2.40.50.140">
    <property type="entry name" value="Nucleic acid-binding proteins"/>
    <property type="match status" value="1"/>
</dbReference>
<keyword evidence="5 7" id="KW-0648">Protein biosynthesis</keyword>
<comment type="catalytic activity">
    <reaction evidence="7">
        <text>tRNA(Asp) + L-aspartate + ATP = L-aspartyl-tRNA(Asp) + AMP + diphosphate</text>
        <dbReference type="Rhea" id="RHEA:19649"/>
        <dbReference type="Rhea" id="RHEA-COMP:9660"/>
        <dbReference type="Rhea" id="RHEA-COMP:9678"/>
        <dbReference type="ChEBI" id="CHEBI:29991"/>
        <dbReference type="ChEBI" id="CHEBI:30616"/>
        <dbReference type="ChEBI" id="CHEBI:33019"/>
        <dbReference type="ChEBI" id="CHEBI:78442"/>
        <dbReference type="ChEBI" id="CHEBI:78516"/>
        <dbReference type="ChEBI" id="CHEBI:456215"/>
        <dbReference type="EC" id="6.1.1.12"/>
    </reaction>
</comment>
<comment type="caution">
    <text evidence="7">Lacks conserved residue(s) required for the propagation of feature annotation.</text>
</comment>
<gene>
    <name evidence="7 9" type="primary">aspS</name>
    <name evidence="9" type="ORF">CRYO30217_02854</name>
</gene>
<dbReference type="Pfam" id="PF01336">
    <property type="entry name" value="tRNA_anti-codon"/>
    <property type="match status" value="1"/>
</dbReference>
<dbReference type="RefSeq" id="WP_258543054.1">
    <property type="nucleotide sequence ID" value="NZ_OU015584.1"/>
</dbReference>
<evidence type="ECO:0000256" key="3">
    <source>
        <dbReference type="ARBA" id="ARBA00022741"/>
    </source>
</evidence>
<dbReference type="SUPFAM" id="SSF50249">
    <property type="entry name" value="Nucleic acid-binding proteins"/>
    <property type="match status" value="1"/>
</dbReference>
<dbReference type="InterPro" id="IPR002312">
    <property type="entry name" value="Asp/Asn-tRNA-synth_IIb"/>
</dbReference>
<organism evidence="9 10">
    <name type="scientific">Parvicella tangerina</name>
    <dbReference type="NCBI Taxonomy" id="2829795"/>
    <lineage>
        <taxon>Bacteria</taxon>
        <taxon>Pseudomonadati</taxon>
        <taxon>Bacteroidota</taxon>
        <taxon>Flavobacteriia</taxon>
        <taxon>Flavobacteriales</taxon>
        <taxon>Parvicellaceae</taxon>
        <taxon>Parvicella</taxon>
    </lineage>
</organism>
<evidence type="ECO:0000259" key="8">
    <source>
        <dbReference type="PROSITE" id="PS50862"/>
    </source>
</evidence>
<protein>
    <recommendedName>
        <fullName evidence="7">Aspartate--tRNA ligase</fullName>
        <ecNumber evidence="7">6.1.1.12</ecNumber>
    </recommendedName>
    <alternativeName>
        <fullName evidence="7">Aspartyl-tRNA synthetase</fullName>
        <shortName evidence="7">AspRS</shortName>
    </alternativeName>
</protein>
<feature type="binding site" evidence="7">
    <location>
        <begin position="534"/>
        <end position="537"/>
    </location>
    <ligand>
        <name>ATP</name>
        <dbReference type="ChEBI" id="CHEBI:30616"/>
    </ligand>
</feature>
<feature type="binding site" evidence="7">
    <location>
        <position position="448"/>
    </location>
    <ligand>
        <name>L-aspartate</name>
        <dbReference type="ChEBI" id="CHEBI:29991"/>
    </ligand>
</feature>
<dbReference type="InterPro" id="IPR004364">
    <property type="entry name" value="Aa-tRNA-synt_II"/>
</dbReference>
<dbReference type="PANTHER" id="PTHR22594">
    <property type="entry name" value="ASPARTYL/LYSYL-TRNA SYNTHETASE"/>
    <property type="match status" value="1"/>
</dbReference>
<keyword evidence="7" id="KW-0963">Cytoplasm</keyword>
<dbReference type="InterPro" id="IPR029351">
    <property type="entry name" value="GAD_dom"/>
</dbReference>
<evidence type="ECO:0000256" key="7">
    <source>
        <dbReference type="HAMAP-Rule" id="MF_00044"/>
    </source>
</evidence>
<feature type="binding site" evidence="7">
    <location>
        <position position="231"/>
    </location>
    <ligand>
        <name>ATP</name>
        <dbReference type="ChEBI" id="CHEBI:30616"/>
    </ligand>
</feature>
<proteinExistence type="inferred from homology"/>
<dbReference type="PANTHER" id="PTHR22594:SF5">
    <property type="entry name" value="ASPARTATE--TRNA LIGASE, MITOCHONDRIAL"/>
    <property type="match status" value="1"/>
</dbReference>
<evidence type="ECO:0000256" key="1">
    <source>
        <dbReference type="ARBA" id="ARBA00006303"/>
    </source>
</evidence>
<evidence type="ECO:0000313" key="9">
    <source>
        <dbReference type="EMBL" id="CAG5085723.1"/>
    </source>
</evidence>
<sequence>MKTGYRSHNNGELRMTHVGEEVSLVGWVQKSRDLGGLTFVDVRDRYGVTQLAFNMESNEVLCKKARTLGREFVVQAKGKVAERSSKNKNIPTGEIEIVVDELTVLKEAKLPPFTIEDETDGGDELRMQYRFLDLRRNPLKKNLLLRHQMGLETRKFLSDQAFIEVETPYLIKSTPEGARDFVVPSRMNPGEFYALPQSPQTFKQLLMVSGYDRYFQIVKCFRDEDLRADRQPEFTQIDCEMAFVEQEDVLMTFEGLVKHLFKSLKDVEFEGDFPRMDYAEAMERYGSDKPDIRFGMELKNISHLAQNKGFQVFDSCEAVIAIAVPGCAEYSRKQLDALTDWVKRPQIGAKGMVYVKCNTDGTFKSSVDKFYSQEDLAAWAEFAGAKTGDLILVLSGGLDKTRKMMNELRLHMGDELGLRDPNVFKPLWVLDFPLLEWDEETKRYHAMHHPFTSPKKEDFDKLESAPGEVRANAYDLAINGVEVGGGSIRIHDSSIQSRMFDLLGFTKEEAKAQFGFLMNAFEYGAPPHGGIAFGFDRLCSLFGGQDSIRDFIAFPKNNSGRDVMIDAPAVIDETQLKELSLRVNMESPVK</sequence>
<name>A0A916NJ92_9FLAO</name>
<dbReference type="SUPFAM" id="SSF55261">
    <property type="entry name" value="GAD domain-like"/>
    <property type="match status" value="1"/>
</dbReference>
<keyword evidence="3 7" id="KW-0547">Nucleotide-binding</keyword>
<keyword evidence="2 7" id="KW-0436">Ligase</keyword>
<dbReference type="InterPro" id="IPR004115">
    <property type="entry name" value="GAD-like_sf"/>
</dbReference>
<dbReference type="SUPFAM" id="SSF55681">
    <property type="entry name" value="Class II aaRS and biotin synthetases"/>
    <property type="match status" value="1"/>
</dbReference>
<feature type="binding site" evidence="7">
    <location>
        <position position="176"/>
    </location>
    <ligand>
        <name>L-aspartate</name>
        <dbReference type="ChEBI" id="CHEBI:29991"/>
    </ligand>
</feature>
<keyword evidence="4 7" id="KW-0067">ATP-binding</keyword>
<feature type="binding site" evidence="7">
    <location>
        <begin position="222"/>
        <end position="224"/>
    </location>
    <ligand>
        <name>ATP</name>
        <dbReference type="ChEBI" id="CHEBI:30616"/>
    </ligand>
</feature>
<dbReference type="GO" id="GO:0006422">
    <property type="term" value="P:aspartyl-tRNA aminoacylation"/>
    <property type="evidence" value="ECO:0007669"/>
    <property type="project" value="UniProtKB-UniRule"/>
</dbReference>
<dbReference type="InterPro" id="IPR006195">
    <property type="entry name" value="aa-tRNA-synth_II"/>
</dbReference>
<comment type="subunit">
    <text evidence="7">Homodimer.</text>
</comment>
<dbReference type="KEGG" id="ptan:CRYO30217_02854"/>
<dbReference type="GO" id="GO:0004815">
    <property type="term" value="F:aspartate-tRNA ligase activity"/>
    <property type="evidence" value="ECO:0007669"/>
    <property type="project" value="UniProtKB-UniRule"/>
</dbReference>
<keyword evidence="6 7" id="KW-0030">Aminoacyl-tRNA synthetase</keyword>
<dbReference type="Pfam" id="PF00152">
    <property type="entry name" value="tRNA-synt_2"/>
    <property type="match status" value="1"/>
</dbReference>
<accession>A0A916NJ92</accession>
<feature type="binding site" evidence="7">
    <location>
        <position position="482"/>
    </location>
    <ligand>
        <name>ATP</name>
        <dbReference type="ChEBI" id="CHEBI:30616"/>
    </ligand>
</feature>
<dbReference type="Proteomes" id="UP000683507">
    <property type="component" value="Chromosome"/>
</dbReference>
<dbReference type="GO" id="GO:0005737">
    <property type="term" value="C:cytoplasm"/>
    <property type="evidence" value="ECO:0007669"/>
    <property type="project" value="UniProtKB-SubCell"/>
</dbReference>
<dbReference type="InterPro" id="IPR012340">
    <property type="entry name" value="NA-bd_OB-fold"/>
</dbReference>
<dbReference type="Pfam" id="PF02938">
    <property type="entry name" value="GAD"/>
    <property type="match status" value="1"/>
</dbReference>
<dbReference type="GO" id="GO:0005524">
    <property type="term" value="F:ATP binding"/>
    <property type="evidence" value="ECO:0007669"/>
    <property type="project" value="UniProtKB-UniRule"/>
</dbReference>
<feature type="binding site" evidence="7">
    <location>
        <position position="222"/>
    </location>
    <ligand>
        <name>L-aspartate</name>
        <dbReference type="ChEBI" id="CHEBI:29991"/>
    </ligand>
</feature>
<dbReference type="CDD" id="cd00777">
    <property type="entry name" value="AspRS_core"/>
    <property type="match status" value="1"/>
</dbReference>
<dbReference type="EMBL" id="OU015584">
    <property type="protein sequence ID" value="CAG5085723.1"/>
    <property type="molecule type" value="Genomic_DNA"/>
</dbReference>
<feature type="region of interest" description="Aspartate" evidence="7">
    <location>
        <begin position="200"/>
        <end position="203"/>
    </location>
</feature>
<evidence type="ECO:0000256" key="2">
    <source>
        <dbReference type="ARBA" id="ARBA00022598"/>
    </source>
</evidence>
<evidence type="ECO:0000256" key="4">
    <source>
        <dbReference type="ARBA" id="ARBA00022840"/>
    </source>
</evidence>
<dbReference type="NCBIfam" id="TIGR00459">
    <property type="entry name" value="aspS_bact"/>
    <property type="match status" value="1"/>
</dbReference>
<feature type="binding site" evidence="7">
    <location>
        <position position="489"/>
    </location>
    <ligand>
        <name>L-aspartate</name>
        <dbReference type="ChEBI" id="CHEBI:29991"/>
    </ligand>
</feature>
<dbReference type="Gene3D" id="3.30.930.10">
    <property type="entry name" value="Bira Bifunctional Protein, Domain 2"/>
    <property type="match status" value="1"/>
</dbReference>
<dbReference type="HAMAP" id="MF_00044">
    <property type="entry name" value="Asp_tRNA_synth_type1"/>
    <property type="match status" value="1"/>
</dbReference>